<dbReference type="RefSeq" id="WP_199707789.1">
    <property type="nucleotide sequence ID" value="NZ_JAEMNV010000011.1"/>
</dbReference>
<dbReference type="GO" id="GO:0031177">
    <property type="term" value="F:phosphopantetheine binding"/>
    <property type="evidence" value="ECO:0007669"/>
    <property type="project" value="TreeGrafter"/>
</dbReference>
<accession>A0A934NWC3</accession>
<comment type="caution">
    <text evidence="2">The sequence shown here is derived from an EMBL/GenBank/DDBJ whole genome shotgun (WGS) entry which is preliminary data.</text>
</comment>
<dbReference type="GO" id="GO:0005829">
    <property type="term" value="C:cytosol"/>
    <property type="evidence" value="ECO:0007669"/>
    <property type="project" value="TreeGrafter"/>
</dbReference>
<gene>
    <name evidence="2" type="ORF">JGU71_25995</name>
</gene>
<evidence type="ECO:0000313" key="3">
    <source>
        <dbReference type="Proteomes" id="UP000655868"/>
    </source>
</evidence>
<dbReference type="InterPro" id="IPR042099">
    <property type="entry name" value="ANL_N_sf"/>
</dbReference>
<dbReference type="Proteomes" id="UP000655868">
    <property type="component" value="Unassembled WGS sequence"/>
</dbReference>
<name>A0A934NWC3_9NOCA</name>
<dbReference type="PANTHER" id="PTHR45527">
    <property type="entry name" value="NONRIBOSOMAL PEPTIDE SYNTHETASE"/>
    <property type="match status" value="1"/>
</dbReference>
<dbReference type="PANTHER" id="PTHR45527:SF1">
    <property type="entry name" value="FATTY ACID SYNTHASE"/>
    <property type="match status" value="1"/>
</dbReference>
<sequence length="151" mass="15538">MYVLVDSPVGTSFIRNRPEHFTETAELDPHGVAVSSGDRSLTFAEVDAWSTTLSQLLVDMGAGSDNHVVMALPPSIESVVAMWAVAKTGAGLASIDPAESATMAGIVVSGRRVCIGLTTRAQLASLPDSIAWLVVDESASRAGGSVALVAA</sequence>
<protein>
    <submittedName>
        <fullName evidence="2">AMP-binding protein</fullName>
    </submittedName>
</protein>
<dbReference type="EMBL" id="JAEMNV010000011">
    <property type="protein sequence ID" value="MBJ8342350.1"/>
    <property type="molecule type" value="Genomic_DNA"/>
</dbReference>
<dbReference type="GO" id="GO:0044550">
    <property type="term" value="P:secondary metabolite biosynthetic process"/>
    <property type="evidence" value="ECO:0007669"/>
    <property type="project" value="TreeGrafter"/>
</dbReference>
<dbReference type="InterPro" id="IPR000873">
    <property type="entry name" value="AMP-dep_synth/lig_dom"/>
</dbReference>
<feature type="domain" description="AMP-dependent synthetase/ligase" evidence="1">
    <location>
        <begin position="21"/>
        <end position="102"/>
    </location>
</feature>
<proteinExistence type="predicted"/>
<evidence type="ECO:0000259" key="1">
    <source>
        <dbReference type="Pfam" id="PF00501"/>
    </source>
</evidence>
<reference evidence="2" key="1">
    <citation type="submission" date="2020-12" db="EMBL/GenBank/DDBJ databases">
        <title>Antrihabitans popcorni sp. nov. and Antrihabitans auranticaus sp. nov., isolated from a larva cave.</title>
        <authorList>
            <person name="Lee S.D."/>
            <person name="Kim I.S."/>
        </authorList>
    </citation>
    <scope>NUCLEOTIDE SEQUENCE</scope>
    <source>
        <strain evidence="2">YC3-6</strain>
    </source>
</reference>
<evidence type="ECO:0000313" key="2">
    <source>
        <dbReference type="EMBL" id="MBJ8342350.1"/>
    </source>
</evidence>
<keyword evidence="3" id="KW-1185">Reference proteome</keyword>
<dbReference type="AlphaFoldDB" id="A0A934NWC3"/>
<dbReference type="SUPFAM" id="SSF56801">
    <property type="entry name" value="Acetyl-CoA synthetase-like"/>
    <property type="match status" value="1"/>
</dbReference>
<dbReference type="Gene3D" id="3.40.50.12780">
    <property type="entry name" value="N-terminal domain of ligase-like"/>
    <property type="match status" value="1"/>
</dbReference>
<dbReference type="GO" id="GO:0043041">
    <property type="term" value="P:amino acid activation for nonribosomal peptide biosynthetic process"/>
    <property type="evidence" value="ECO:0007669"/>
    <property type="project" value="TreeGrafter"/>
</dbReference>
<organism evidence="2 3">
    <name type="scientific">Antrihabitans stalagmiti</name>
    <dbReference type="NCBI Taxonomy" id="2799499"/>
    <lineage>
        <taxon>Bacteria</taxon>
        <taxon>Bacillati</taxon>
        <taxon>Actinomycetota</taxon>
        <taxon>Actinomycetes</taxon>
        <taxon>Mycobacteriales</taxon>
        <taxon>Nocardiaceae</taxon>
        <taxon>Antrihabitans</taxon>
    </lineage>
</organism>
<dbReference type="Pfam" id="PF00501">
    <property type="entry name" value="AMP-binding"/>
    <property type="match status" value="1"/>
</dbReference>